<protein>
    <recommendedName>
        <fullName evidence="2">Heterokaryon incompatibility domain-containing protein</fullName>
    </recommendedName>
</protein>
<sequence length="563" mass="63555">MVDISFVDYRRDLAKVADKGVFPVRVIDVENTLRSCGGIAFIKPKDWSFHTISHTWSRDIQKLSKIIGAKKKSEGLAYNQMFKAAKFQRNKGYNKFIAFLKILQKDGVKAVWFDALCINQVDIDEKDQEIKHMGAFYFHSLGCYVVAHGFGKGFQVVDNKECLPRWFSRVWTFQEWLLPKMLCFVVELSRDDLHGIIRASRNEHGMAFCACKGKLPSTVWPWGFGHYGLQRVAPPHNHSNSTIQPWASHILTCRSSANHLMKDIAARWSSTSSSSSSSSSSASASEVEQYYGKRLHRCLQYNPGLVEAADEMEFWRLLQGSNYACMHGRLQRIQCEKNLYFVDRDAYAHLLNYLKGDTDKASFEIRDLMRRAQMVYKEGYPAIVKEISKRECSPGNDEDRVLSVLALLGLEGKMQQLRTGATLADQVVEMAGAMVKCDVGEMVKLCAAFVRPYPEEGLAWAPHFLVTQQDSHLLVAQTKGKVRPSPEEHALQEGQEFFLSLCMLTSVPNAKLVAVAAAAQENGFWRSLKAMPSLCTATSLLMAVTFCFYPILVHMHTITSTRA</sequence>
<dbReference type="InterPro" id="IPR010730">
    <property type="entry name" value="HET"/>
</dbReference>
<keyword evidence="1" id="KW-0812">Transmembrane</keyword>
<dbReference type="InterPro" id="IPR052895">
    <property type="entry name" value="HetReg/Transcr_Mod"/>
</dbReference>
<dbReference type="PANTHER" id="PTHR24148">
    <property type="entry name" value="ANKYRIN REPEAT DOMAIN-CONTAINING PROTEIN 39 HOMOLOG-RELATED"/>
    <property type="match status" value="1"/>
</dbReference>
<evidence type="ECO:0000313" key="3">
    <source>
        <dbReference type="EMBL" id="KAI5080885.1"/>
    </source>
</evidence>
<evidence type="ECO:0000259" key="2">
    <source>
        <dbReference type="Pfam" id="PF06985"/>
    </source>
</evidence>
<keyword evidence="1" id="KW-0472">Membrane</keyword>
<reference evidence="3" key="1">
    <citation type="submission" date="2021-01" db="EMBL/GenBank/DDBJ databases">
        <title>Adiantum capillus-veneris genome.</title>
        <authorList>
            <person name="Fang Y."/>
            <person name="Liao Q."/>
        </authorList>
    </citation>
    <scope>NUCLEOTIDE SEQUENCE</scope>
    <source>
        <strain evidence="3">H3</strain>
        <tissue evidence="3">Leaf</tissue>
    </source>
</reference>
<dbReference type="AlphaFoldDB" id="A0A9D4V7H4"/>
<feature type="transmembrane region" description="Helical" evidence="1">
    <location>
        <begin position="531"/>
        <end position="552"/>
    </location>
</feature>
<evidence type="ECO:0000256" key="1">
    <source>
        <dbReference type="SAM" id="Phobius"/>
    </source>
</evidence>
<feature type="domain" description="Heterokaryon incompatibility" evidence="2">
    <location>
        <begin position="49"/>
        <end position="147"/>
    </location>
</feature>
<keyword evidence="4" id="KW-1185">Reference proteome</keyword>
<dbReference type="EMBL" id="JABFUD020000004">
    <property type="protein sequence ID" value="KAI5080885.1"/>
    <property type="molecule type" value="Genomic_DNA"/>
</dbReference>
<evidence type="ECO:0000313" key="4">
    <source>
        <dbReference type="Proteomes" id="UP000886520"/>
    </source>
</evidence>
<gene>
    <name evidence="3" type="ORF">GOP47_0004068</name>
</gene>
<dbReference type="Proteomes" id="UP000886520">
    <property type="component" value="Chromosome 4"/>
</dbReference>
<proteinExistence type="predicted"/>
<dbReference type="OrthoDB" id="1938262at2759"/>
<organism evidence="3 4">
    <name type="scientific">Adiantum capillus-veneris</name>
    <name type="common">Maidenhair fern</name>
    <dbReference type="NCBI Taxonomy" id="13818"/>
    <lineage>
        <taxon>Eukaryota</taxon>
        <taxon>Viridiplantae</taxon>
        <taxon>Streptophyta</taxon>
        <taxon>Embryophyta</taxon>
        <taxon>Tracheophyta</taxon>
        <taxon>Polypodiopsida</taxon>
        <taxon>Polypodiidae</taxon>
        <taxon>Polypodiales</taxon>
        <taxon>Pteridineae</taxon>
        <taxon>Pteridaceae</taxon>
        <taxon>Vittarioideae</taxon>
        <taxon>Adiantum</taxon>
    </lineage>
</organism>
<comment type="caution">
    <text evidence="3">The sequence shown here is derived from an EMBL/GenBank/DDBJ whole genome shotgun (WGS) entry which is preliminary data.</text>
</comment>
<name>A0A9D4V7H4_ADICA</name>
<dbReference type="PANTHER" id="PTHR24148:SF64">
    <property type="entry name" value="HETEROKARYON INCOMPATIBILITY DOMAIN-CONTAINING PROTEIN"/>
    <property type="match status" value="1"/>
</dbReference>
<keyword evidence="1" id="KW-1133">Transmembrane helix</keyword>
<accession>A0A9D4V7H4</accession>
<dbReference type="Pfam" id="PF06985">
    <property type="entry name" value="HET"/>
    <property type="match status" value="1"/>
</dbReference>